<evidence type="ECO:0000313" key="1">
    <source>
        <dbReference type="EMBL" id="CEM50010.1"/>
    </source>
</evidence>
<organism evidence="1">
    <name type="scientific">Chromera velia CCMP2878</name>
    <dbReference type="NCBI Taxonomy" id="1169474"/>
    <lineage>
        <taxon>Eukaryota</taxon>
        <taxon>Sar</taxon>
        <taxon>Alveolata</taxon>
        <taxon>Colpodellida</taxon>
        <taxon>Chromeraceae</taxon>
        <taxon>Chromera</taxon>
    </lineage>
</organism>
<reference evidence="1" key="1">
    <citation type="submission" date="2014-11" db="EMBL/GenBank/DDBJ databases">
        <authorList>
            <person name="Otto D Thomas"/>
            <person name="Naeem Raeece"/>
        </authorList>
    </citation>
    <scope>NUCLEOTIDE SEQUENCE</scope>
</reference>
<name>A0A0G4HZJ0_9ALVE</name>
<dbReference type="VEuPathDB" id="CryptoDB:Cvel_1586"/>
<accession>A0A0G4HZJ0</accession>
<dbReference type="AlphaFoldDB" id="A0A0G4HZJ0"/>
<sequence>MRSHIVLDIDREDRSCGSLAAGMFSFAPGSPFLLKYASSYFAILWRVPRKDHLRDFCLERRSLDVEGFCLCL</sequence>
<protein>
    <submittedName>
        <fullName evidence="1">Uncharacterized protein</fullName>
    </submittedName>
</protein>
<gene>
    <name evidence="1" type="ORF">Cvel_1586</name>
</gene>
<proteinExistence type="predicted"/>
<dbReference type="EMBL" id="CDMZ01004519">
    <property type="protein sequence ID" value="CEM50010.1"/>
    <property type="molecule type" value="Genomic_DNA"/>
</dbReference>